<feature type="transmembrane region" description="Helical" evidence="1">
    <location>
        <begin position="52"/>
        <end position="71"/>
    </location>
</feature>
<dbReference type="EMBL" id="JAUEPT010000039">
    <property type="protein sequence ID" value="KAK0439181.1"/>
    <property type="molecule type" value="Genomic_DNA"/>
</dbReference>
<protein>
    <submittedName>
        <fullName evidence="2">Uncharacterized protein</fullName>
    </submittedName>
</protein>
<evidence type="ECO:0000313" key="2">
    <source>
        <dbReference type="EMBL" id="KAK0439181.1"/>
    </source>
</evidence>
<feature type="transmembrane region" description="Helical" evidence="1">
    <location>
        <begin position="29"/>
        <end position="46"/>
    </location>
</feature>
<evidence type="ECO:0000313" key="3">
    <source>
        <dbReference type="Proteomes" id="UP001175226"/>
    </source>
</evidence>
<keyword evidence="1" id="KW-1133">Transmembrane helix</keyword>
<dbReference type="AlphaFoldDB" id="A0AA39JCA6"/>
<evidence type="ECO:0000256" key="1">
    <source>
        <dbReference type="SAM" id="Phobius"/>
    </source>
</evidence>
<feature type="transmembrane region" description="Helical" evidence="1">
    <location>
        <begin position="120"/>
        <end position="139"/>
    </location>
</feature>
<reference evidence="2" key="1">
    <citation type="submission" date="2023-06" db="EMBL/GenBank/DDBJ databases">
        <authorList>
            <consortium name="Lawrence Berkeley National Laboratory"/>
            <person name="Ahrendt S."/>
            <person name="Sahu N."/>
            <person name="Indic B."/>
            <person name="Wong-Bajracharya J."/>
            <person name="Merenyi Z."/>
            <person name="Ke H.-M."/>
            <person name="Monk M."/>
            <person name="Kocsube S."/>
            <person name="Drula E."/>
            <person name="Lipzen A."/>
            <person name="Balint B."/>
            <person name="Henrissat B."/>
            <person name="Andreopoulos B."/>
            <person name="Martin F.M."/>
            <person name="Harder C.B."/>
            <person name="Rigling D."/>
            <person name="Ford K.L."/>
            <person name="Foster G.D."/>
            <person name="Pangilinan J."/>
            <person name="Papanicolaou A."/>
            <person name="Barry K."/>
            <person name="LaButti K."/>
            <person name="Viragh M."/>
            <person name="Koriabine M."/>
            <person name="Yan M."/>
            <person name="Riley R."/>
            <person name="Champramary S."/>
            <person name="Plett K.L."/>
            <person name="Tsai I.J."/>
            <person name="Slot J."/>
            <person name="Sipos G."/>
            <person name="Plett J."/>
            <person name="Nagy L.G."/>
            <person name="Grigoriev I.V."/>
        </authorList>
    </citation>
    <scope>NUCLEOTIDE SEQUENCE</scope>
    <source>
        <strain evidence="2">FPL87.14</strain>
    </source>
</reference>
<comment type="caution">
    <text evidence="2">The sequence shown here is derived from an EMBL/GenBank/DDBJ whole genome shotgun (WGS) entry which is preliminary data.</text>
</comment>
<keyword evidence="3" id="KW-1185">Reference proteome</keyword>
<sequence length="212" mass="23461">MPAFFYPLLRPDISINVSTLCREQKTQHILQFVVFIFAVVAILGSMKSNPAYVTAFGILAAFVALLAALFANIKPGQPEGVGLEESNITVFVLLSLERRGLLIPILAHASIRIMMRHCRALGTSLIHFYPLLGYLMSTYPYLEARVHIAAVPWTLQELSLYHVLGFSRTVLTTTYIFSSSYPPSASSFAILTDQYQSEAVQKRPTSGTSSSR</sequence>
<keyword evidence="1" id="KW-0812">Transmembrane</keyword>
<gene>
    <name evidence="2" type="ORF">EV421DRAFT_874129</name>
</gene>
<organism evidence="2 3">
    <name type="scientific">Armillaria borealis</name>
    <dbReference type="NCBI Taxonomy" id="47425"/>
    <lineage>
        <taxon>Eukaryota</taxon>
        <taxon>Fungi</taxon>
        <taxon>Dikarya</taxon>
        <taxon>Basidiomycota</taxon>
        <taxon>Agaricomycotina</taxon>
        <taxon>Agaricomycetes</taxon>
        <taxon>Agaricomycetidae</taxon>
        <taxon>Agaricales</taxon>
        <taxon>Marasmiineae</taxon>
        <taxon>Physalacriaceae</taxon>
        <taxon>Armillaria</taxon>
    </lineage>
</organism>
<accession>A0AA39JCA6</accession>
<name>A0AA39JCA6_9AGAR</name>
<proteinExistence type="predicted"/>
<keyword evidence="1" id="KW-0472">Membrane</keyword>
<dbReference type="Proteomes" id="UP001175226">
    <property type="component" value="Unassembled WGS sequence"/>
</dbReference>